<keyword evidence="3" id="KW-0378">Hydrolase</keyword>
<dbReference type="GO" id="GO:0008233">
    <property type="term" value="F:peptidase activity"/>
    <property type="evidence" value="ECO:0007669"/>
    <property type="project" value="UniProtKB-KW"/>
</dbReference>
<keyword evidence="2" id="KW-1133">Transmembrane helix</keyword>
<dbReference type="EMBL" id="BSDP01000001">
    <property type="protein sequence ID" value="GLI25878.1"/>
    <property type="molecule type" value="Genomic_DNA"/>
</dbReference>
<name>A0A9W6FQA4_9MICO</name>
<feature type="transmembrane region" description="Helical" evidence="2">
    <location>
        <begin position="89"/>
        <end position="116"/>
    </location>
</feature>
<dbReference type="PANTHER" id="PTHR36844:SF1">
    <property type="entry name" value="PROTEASE PRSW"/>
    <property type="match status" value="1"/>
</dbReference>
<dbReference type="AlphaFoldDB" id="A0A9W6FQA4"/>
<feature type="transmembrane region" description="Helical" evidence="2">
    <location>
        <begin position="57"/>
        <end position="77"/>
    </location>
</feature>
<dbReference type="Pfam" id="PF13367">
    <property type="entry name" value="PrsW-protease"/>
    <property type="match status" value="1"/>
</dbReference>
<evidence type="ECO:0000256" key="1">
    <source>
        <dbReference type="SAM" id="MobiDB-lite"/>
    </source>
</evidence>
<evidence type="ECO:0000256" key="2">
    <source>
        <dbReference type="SAM" id="Phobius"/>
    </source>
</evidence>
<dbReference type="PANTHER" id="PTHR36844">
    <property type="entry name" value="PROTEASE PRSW"/>
    <property type="match status" value="1"/>
</dbReference>
<feature type="transmembrane region" description="Helical" evidence="2">
    <location>
        <begin position="136"/>
        <end position="153"/>
    </location>
</feature>
<reference evidence="3" key="1">
    <citation type="submission" date="2022-12" db="EMBL/GenBank/DDBJ databases">
        <title>Reference genome sequencing for broad-spectrum identification of bacterial and archaeal isolates by mass spectrometry.</title>
        <authorList>
            <person name="Sekiguchi Y."/>
            <person name="Tourlousse D.M."/>
        </authorList>
    </citation>
    <scope>NUCLEOTIDE SEQUENCE</scope>
    <source>
        <strain evidence="3">14</strain>
    </source>
</reference>
<feature type="transmembrane region" description="Helical" evidence="2">
    <location>
        <begin position="229"/>
        <end position="252"/>
    </location>
</feature>
<feature type="transmembrane region" description="Helical" evidence="2">
    <location>
        <begin position="160"/>
        <end position="184"/>
    </location>
</feature>
<gene>
    <name evidence="3" type="ORF">ARHIZOSPH14_01200</name>
</gene>
<feature type="region of interest" description="Disordered" evidence="1">
    <location>
        <begin position="1"/>
        <end position="23"/>
    </location>
</feature>
<keyword evidence="2" id="KW-0472">Membrane</keyword>
<evidence type="ECO:0000313" key="3">
    <source>
        <dbReference type="EMBL" id="GLI25878.1"/>
    </source>
</evidence>
<sequence length="382" mass="39762">MTGPSPAGPAGPQPHLRVPEPRTSRSRGVGLAAVGIVLASLVGLGVAAYLVSALGTGAAAAGAVLALVPLAAVLWAVRWIDRWEPEPRGALWFAFLWGATVSVALALIVDLALGVLGGIDDDVAGAVVQAPIVEELAKAAGLLLLAAAARAHLDGPVDGLVYAATIAAGFAFTENVLYFGVALLEDGPDGLGAVFFVRGVMSPFAHVMFTACTGIGIGLAVARGRSALFGALVGLVPAIGLHALWNGALFVVDDFFGYYLLVQVPLFVFAIVVTVWLRQLERRVLRRRLAEYAAVGWFSAGELEMFTTPEGRRRARVNAAARGAAARRTMDALIRDTTHLAFTRERIATGRAGIGRDGAAHAAADERELLASIVARRAALLA</sequence>
<feature type="transmembrane region" description="Helical" evidence="2">
    <location>
        <begin position="258"/>
        <end position="277"/>
    </location>
</feature>
<dbReference type="GO" id="GO:0006508">
    <property type="term" value="P:proteolysis"/>
    <property type="evidence" value="ECO:0007669"/>
    <property type="project" value="UniProtKB-KW"/>
</dbReference>
<organism evidence="3 4">
    <name type="scientific">Agromyces rhizosphaerae</name>
    <dbReference type="NCBI Taxonomy" id="88374"/>
    <lineage>
        <taxon>Bacteria</taxon>
        <taxon>Bacillati</taxon>
        <taxon>Actinomycetota</taxon>
        <taxon>Actinomycetes</taxon>
        <taxon>Micrococcales</taxon>
        <taxon>Microbacteriaceae</taxon>
        <taxon>Agromyces</taxon>
    </lineage>
</organism>
<feature type="compositionally biased region" description="Pro residues" evidence="1">
    <location>
        <begin position="1"/>
        <end position="12"/>
    </location>
</feature>
<comment type="caution">
    <text evidence="3">The sequence shown here is derived from an EMBL/GenBank/DDBJ whole genome shotgun (WGS) entry which is preliminary data.</text>
</comment>
<accession>A0A9W6FQA4</accession>
<dbReference type="Proteomes" id="UP001144396">
    <property type="component" value="Unassembled WGS sequence"/>
</dbReference>
<feature type="transmembrane region" description="Helical" evidence="2">
    <location>
        <begin position="204"/>
        <end position="222"/>
    </location>
</feature>
<keyword evidence="3" id="KW-0645">Protease</keyword>
<dbReference type="InterPro" id="IPR026898">
    <property type="entry name" value="PrsW"/>
</dbReference>
<keyword evidence="4" id="KW-1185">Reference proteome</keyword>
<feature type="transmembrane region" description="Helical" evidence="2">
    <location>
        <begin position="29"/>
        <end position="51"/>
    </location>
</feature>
<dbReference type="RefSeq" id="WP_281881872.1">
    <property type="nucleotide sequence ID" value="NZ_BSDP01000001.1"/>
</dbReference>
<evidence type="ECO:0000313" key="4">
    <source>
        <dbReference type="Proteomes" id="UP001144396"/>
    </source>
</evidence>
<protein>
    <submittedName>
        <fullName evidence="3">Protease PrsW</fullName>
    </submittedName>
</protein>
<proteinExistence type="predicted"/>
<keyword evidence="2" id="KW-0812">Transmembrane</keyword>